<sequence>MTFLSDRIPGLSRNDRRLLSYVKQNLLPPGEWEEGEYLPDRRMGHAGIDLRVEAQIALLSELREAPYQSLFAALREDPEIQAGVEGVEYDRTQLLHNGFFPTPDAEFYAAMVLRNQPGRVIEVGSGYSTLVARKAIRHGGLSTRITVIDPEPRRSVGQAADDVRLTRVEDSGLSADDLAPGDILFIDSSHVCRFGGDLPYLFCEVLPALGENVFVHVHDIFLPYDYPRSYVGRIYTEQYLLHALLAGGEKFEVVLAGHYLAREQLEALRAAVSPKIASHPYFYGASFWMRTTS</sequence>
<evidence type="ECO:0000313" key="1">
    <source>
        <dbReference type="EMBL" id="MCA9754607.1"/>
    </source>
</evidence>
<dbReference type="EMBL" id="JAGQHS010000006">
    <property type="protein sequence ID" value="MCA9754607.1"/>
    <property type="molecule type" value="Genomic_DNA"/>
</dbReference>
<dbReference type="SUPFAM" id="SSF53335">
    <property type="entry name" value="S-adenosyl-L-methionine-dependent methyltransferases"/>
    <property type="match status" value="1"/>
</dbReference>
<comment type="caution">
    <text evidence="1">The sequence shown here is derived from an EMBL/GenBank/DDBJ whole genome shotgun (WGS) entry which is preliminary data.</text>
</comment>
<keyword evidence="1" id="KW-0808">Transferase</keyword>
<gene>
    <name evidence="1" type="ORF">KDA27_02305</name>
</gene>
<keyword evidence="1" id="KW-0489">Methyltransferase</keyword>
<dbReference type="InterPro" id="IPR029063">
    <property type="entry name" value="SAM-dependent_MTases_sf"/>
</dbReference>
<reference evidence="1" key="1">
    <citation type="submission" date="2020-04" db="EMBL/GenBank/DDBJ databases">
        <authorList>
            <person name="Zhang T."/>
        </authorList>
    </citation>
    <scope>NUCLEOTIDE SEQUENCE</scope>
    <source>
        <strain evidence="1">HKST-UBA02</strain>
    </source>
</reference>
<evidence type="ECO:0000313" key="2">
    <source>
        <dbReference type="Proteomes" id="UP000739538"/>
    </source>
</evidence>
<dbReference type="AlphaFoldDB" id="A0A956N8L2"/>
<dbReference type="Pfam" id="PF13578">
    <property type="entry name" value="Methyltransf_24"/>
    <property type="match status" value="1"/>
</dbReference>
<name>A0A956N8L2_UNCEI</name>
<accession>A0A956N8L2</accession>
<protein>
    <submittedName>
        <fullName evidence="1">Class I SAM-dependent methyltransferase</fullName>
    </submittedName>
</protein>
<organism evidence="1 2">
    <name type="scientific">Eiseniibacteriota bacterium</name>
    <dbReference type="NCBI Taxonomy" id="2212470"/>
    <lineage>
        <taxon>Bacteria</taxon>
        <taxon>Candidatus Eiseniibacteriota</taxon>
    </lineage>
</organism>
<proteinExistence type="predicted"/>
<reference evidence="1" key="2">
    <citation type="journal article" date="2021" name="Microbiome">
        <title>Successional dynamics and alternative stable states in a saline activated sludge microbial community over 9 years.</title>
        <authorList>
            <person name="Wang Y."/>
            <person name="Ye J."/>
            <person name="Ju F."/>
            <person name="Liu L."/>
            <person name="Boyd J.A."/>
            <person name="Deng Y."/>
            <person name="Parks D.H."/>
            <person name="Jiang X."/>
            <person name="Yin X."/>
            <person name="Woodcroft B.J."/>
            <person name="Tyson G.W."/>
            <person name="Hugenholtz P."/>
            <person name="Polz M.F."/>
            <person name="Zhang T."/>
        </authorList>
    </citation>
    <scope>NUCLEOTIDE SEQUENCE</scope>
    <source>
        <strain evidence="1">HKST-UBA02</strain>
    </source>
</reference>
<dbReference type="Gene3D" id="3.40.50.150">
    <property type="entry name" value="Vaccinia Virus protein VP39"/>
    <property type="match status" value="1"/>
</dbReference>
<dbReference type="Proteomes" id="UP000739538">
    <property type="component" value="Unassembled WGS sequence"/>
</dbReference>
<dbReference type="GO" id="GO:0008168">
    <property type="term" value="F:methyltransferase activity"/>
    <property type="evidence" value="ECO:0007669"/>
    <property type="project" value="UniProtKB-KW"/>
</dbReference>
<dbReference type="GO" id="GO:0032259">
    <property type="term" value="P:methylation"/>
    <property type="evidence" value="ECO:0007669"/>
    <property type="project" value="UniProtKB-KW"/>
</dbReference>